<dbReference type="InterPro" id="IPR024370">
    <property type="entry name" value="PBP_domain"/>
</dbReference>
<gene>
    <name evidence="5" type="primary">pstS_5</name>
    <name evidence="5" type="ORF">SDC9_51820</name>
</gene>
<dbReference type="Gene3D" id="3.40.190.10">
    <property type="entry name" value="Periplasmic binding protein-like II"/>
    <property type="match status" value="2"/>
</dbReference>
<dbReference type="CDD" id="cd13653">
    <property type="entry name" value="PBP2_phosphate_like_1"/>
    <property type="match status" value="1"/>
</dbReference>
<protein>
    <submittedName>
        <fullName evidence="5">Phosphate-binding protein PstS</fullName>
    </submittedName>
</protein>
<organism evidence="5">
    <name type="scientific">bioreactor metagenome</name>
    <dbReference type="NCBI Taxonomy" id="1076179"/>
    <lineage>
        <taxon>unclassified sequences</taxon>
        <taxon>metagenomes</taxon>
        <taxon>ecological metagenomes</taxon>
    </lineage>
</organism>
<dbReference type="AlphaFoldDB" id="A0A644WP06"/>
<dbReference type="PANTHER" id="PTHR30570:SF1">
    <property type="entry name" value="PHOSPHATE-BINDING PROTEIN PSTS"/>
    <property type="match status" value="1"/>
</dbReference>
<dbReference type="Pfam" id="PF12849">
    <property type="entry name" value="PBP_like_2"/>
    <property type="match status" value="1"/>
</dbReference>
<sequence>MKRKSLKIICTALLVSMASGVFMGCGKEGDSNTNNNSSEKSVTISVSGSTSVGPLMEKIAEKYEIDNNNVSIEINQVGSSAGIKDAINGVSEIGMSSRELKSEEEKEVKPTIIAYDGIAIITNKNNVIKNITLEQIKGIYTGKITNWKEIEGGKDAPIVVASREEGSGTRDAFQEIVGYKSEELKADAMISNGNGGLKETVAGNENAIGFVSFEYLDDKVNIVNVENIEPKADLVKSGEYKISRPFLLATKEGKLTDNGQKLIDFILSDVGQTIVKENKLIPVK</sequence>
<evidence type="ECO:0000256" key="3">
    <source>
        <dbReference type="SAM" id="MobiDB-lite"/>
    </source>
</evidence>
<dbReference type="SUPFAM" id="SSF53850">
    <property type="entry name" value="Periplasmic binding protein-like II"/>
    <property type="match status" value="1"/>
</dbReference>
<dbReference type="EMBL" id="VSSQ01001141">
    <property type="protein sequence ID" value="MPM05530.1"/>
    <property type="molecule type" value="Genomic_DNA"/>
</dbReference>
<dbReference type="PANTHER" id="PTHR30570">
    <property type="entry name" value="PERIPLASMIC PHOSPHATE BINDING COMPONENT OF PHOSPHATE ABC TRANSPORTER"/>
    <property type="match status" value="1"/>
</dbReference>
<evidence type="ECO:0000259" key="4">
    <source>
        <dbReference type="Pfam" id="PF12849"/>
    </source>
</evidence>
<accession>A0A644WP06</accession>
<keyword evidence="1" id="KW-0813">Transport</keyword>
<evidence type="ECO:0000313" key="5">
    <source>
        <dbReference type="EMBL" id="MPM05530.1"/>
    </source>
</evidence>
<dbReference type="InterPro" id="IPR050811">
    <property type="entry name" value="Phosphate_ABC_transporter"/>
</dbReference>
<dbReference type="NCBIfam" id="TIGR02136">
    <property type="entry name" value="ptsS_2"/>
    <property type="match status" value="1"/>
</dbReference>
<reference evidence="5" key="1">
    <citation type="submission" date="2019-08" db="EMBL/GenBank/DDBJ databases">
        <authorList>
            <person name="Kucharzyk K."/>
            <person name="Murdoch R.W."/>
            <person name="Higgins S."/>
            <person name="Loffler F."/>
        </authorList>
    </citation>
    <scope>NUCLEOTIDE SEQUENCE</scope>
</reference>
<evidence type="ECO:0000256" key="1">
    <source>
        <dbReference type="ARBA" id="ARBA00022448"/>
    </source>
</evidence>
<dbReference type="InterPro" id="IPR011862">
    <property type="entry name" value="Phos-bd"/>
</dbReference>
<name>A0A644WP06_9ZZZZ</name>
<feature type="domain" description="PBP" evidence="4">
    <location>
        <begin position="38"/>
        <end position="269"/>
    </location>
</feature>
<evidence type="ECO:0000256" key="2">
    <source>
        <dbReference type="ARBA" id="ARBA00022729"/>
    </source>
</evidence>
<dbReference type="PROSITE" id="PS51257">
    <property type="entry name" value="PROKAR_LIPOPROTEIN"/>
    <property type="match status" value="1"/>
</dbReference>
<proteinExistence type="predicted"/>
<comment type="caution">
    <text evidence="5">The sequence shown here is derived from an EMBL/GenBank/DDBJ whole genome shotgun (WGS) entry which is preliminary data.</text>
</comment>
<dbReference type="GO" id="GO:0042301">
    <property type="term" value="F:phosphate ion binding"/>
    <property type="evidence" value="ECO:0007669"/>
    <property type="project" value="InterPro"/>
</dbReference>
<keyword evidence="2" id="KW-0732">Signal</keyword>
<feature type="region of interest" description="Disordered" evidence="3">
    <location>
        <begin position="28"/>
        <end position="49"/>
    </location>
</feature>
<feature type="compositionally biased region" description="Polar residues" evidence="3">
    <location>
        <begin position="31"/>
        <end position="40"/>
    </location>
</feature>